<dbReference type="InterPro" id="IPR010941">
    <property type="entry name" value="PhaC_N"/>
</dbReference>
<sequence length="569" mass="61736">MSTAIRMPQLPAEEVRHDHVVPLDTALVRAAIGGFRGGLPAGPAARFLRGVGRHPWRPATRAVELGRELSRVAAGVSEVSPPKHDRRFVDPAWESNPFYRRLLQVHTVVAEKAHQALRDGELSVKDLERLSFLVDNVIDALAPSNFPLAPAPLKEAIDTGGASWIRGIRSLLRDMSSAPRVPSMVDTTAFEVGGNLAVSPGYVVYRAPMFELLQYTPTTPEVHERPLLLVPPTINKYYALDLAPDRSVVEHLTAAGHQVLAISWRNPTARHADWGMDAYVHSIITAMRLTREITGASKSSVWGTCSGGILTTMALAYLGATGGLEEVASLALPVTLLDQQVSGSAGALMNPRLAELAKQRSRRRGYLDGSSLTEMFAWLRPNDLIWNYWVSNYLLGRTPPAFDLLYWNSDSTRMPAALHAGFVDLAAGNSLVEPAVMSALGVPIDLADVTVDAFVIGAVADHITPWQSCYRTTQLLGGSCEFVLSNSGHVAAMVNPPGNPKASFRHSVSTPADPEEFLASAEEHRGSWWPLYAAWLSERSGPLRPAPESPGSPQHPALDPAPGRYVLDR</sequence>
<dbReference type="InterPro" id="IPR051321">
    <property type="entry name" value="PHA/PHB_synthase"/>
</dbReference>
<dbReference type="EMBL" id="CAEZYQ010000016">
    <property type="protein sequence ID" value="CAB4753534.1"/>
    <property type="molecule type" value="Genomic_DNA"/>
</dbReference>
<dbReference type="AlphaFoldDB" id="A0A6J6U3B6"/>
<proteinExistence type="predicted"/>
<dbReference type="GO" id="GO:0042619">
    <property type="term" value="P:poly-hydroxybutyrate biosynthetic process"/>
    <property type="evidence" value="ECO:0007669"/>
    <property type="project" value="InterPro"/>
</dbReference>
<name>A0A6J6U3B6_9ZZZZ</name>
<evidence type="ECO:0000256" key="3">
    <source>
        <dbReference type="SAM" id="MobiDB-lite"/>
    </source>
</evidence>
<feature type="domain" description="Poly-beta-hydroxybutyrate polymerase N-terminal" evidence="4">
    <location>
        <begin position="85"/>
        <end position="251"/>
    </location>
</feature>
<dbReference type="SUPFAM" id="SSF53474">
    <property type="entry name" value="alpha/beta-Hydrolases"/>
    <property type="match status" value="1"/>
</dbReference>
<gene>
    <name evidence="5" type="ORF">UFOPK2761_02131</name>
</gene>
<dbReference type="PANTHER" id="PTHR36837">
    <property type="entry name" value="POLY(3-HYDROXYALKANOATE) POLYMERASE SUBUNIT PHAC"/>
    <property type="match status" value="1"/>
</dbReference>
<evidence type="ECO:0000259" key="4">
    <source>
        <dbReference type="Pfam" id="PF07167"/>
    </source>
</evidence>
<reference evidence="5" key="1">
    <citation type="submission" date="2020-05" db="EMBL/GenBank/DDBJ databases">
        <authorList>
            <person name="Chiriac C."/>
            <person name="Salcher M."/>
            <person name="Ghai R."/>
            <person name="Kavagutti S V."/>
        </authorList>
    </citation>
    <scope>NUCLEOTIDE SEQUENCE</scope>
</reference>
<protein>
    <submittedName>
        <fullName evidence="5">Unannotated protein</fullName>
    </submittedName>
</protein>
<dbReference type="Gene3D" id="3.40.50.1820">
    <property type="entry name" value="alpha/beta hydrolase"/>
    <property type="match status" value="1"/>
</dbReference>
<dbReference type="InterPro" id="IPR029058">
    <property type="entry name" value="AB_hydrolase_fold"/>
</dbReference>
<feature type="region of interest" description="Disordered" evidence="3">
    <location>
        <begin position="542"/>
        <end position="569"/>
    </location>
</feature>
<evidence type="ECO:0000313" key="5">
    <source>
        <dbReference type="EMBL" id="CAB4753534.1"/>
    </source>
</evidence>
<evidence type="ECO:0000256" key="2">
    <source>
        <dbReference type="ARBA" id="ARBA00023315"/>
    </source>
</evidence>
<dbReference type="Pfam" id="PF07167">
    <property type="entry name" value="PhaC_N"/>
    <property type="match status" value="1"/>
</dbReference>
<keyword evidence="2" id="KW-0012">Acyltransferase</keyword>
<evidence type="ECO:0000256" key="1">
    <source>
        <dbReference type="ARBA" id="ARBA00022679"/>
    </source>
</evidence>
<organism evidence="5">
    <name type="scientific">freshwater metagenome</name>
    <dbReference type="NCBI Taxonomy" id="449393"/>
    <lineage>
        <taxon>unclassified sequences</taxon>
        <taxon>metagenomes</taxon>
        <taxon>ecological metagenomes</taxon>
    </lineage>
</organism>
<dbReference type="PANTHER" id="PTHR36837:SF5">
    <property type="entry name" value="POLY-3-HYDROXYBUTYRATE SYNTHASE"/>
    <property type="match status" value="1"/>
</dbReference>
<keyword evidence="1" id="KW-0808">Transferase</keyword>
<accession>A0A6J6U3B6</accession>
<dbReference type="GO" id="GO:0016746">
    <property type="term" value="F:acyltransferase activity"/>
    <property type="evidence" value="ECO:0007669"/>
    <property type="project" value="UniProtKB-KW"/>
</dbReference>